<proteinExistence type="inferred from homology"/>
<comment type="similarity">
    <text evidence="1 5 6">Belongs to the universal ribosomal protein uS9 family.</text>
</comment>
<evidence type="ECO:0000256" key="1">
    <source>
        <dbReference type="ARBA" id="ARBA00005251"/>
    </source>
</evidence>
<evidence type="ECO:0000256" key="4">
    <source>
        <dbReference type="ARBA" id="ARBA00035259"/>
    </source>
</evidence>
<evidence type="ECO:0000256" key="3">
    <source>
        <dbReference type="ARBA" id="ARBA00023274"/>
    </source>
</evidence>
<protein>
    <recommendedName>
        <fullName evidence="4 5">Small ribosomal subunit protein uS9</fullName>
    </recommendedName>
</protein>
<dbReference type="InterPro" id="IPR014721">
    <property type="entry name" value="Ribsml_uS5_D2-typ_fold_subgr"/>
</dbReference>
<gene>
    <name evidence="5" type="primary">rpsI</name>
    <name evidence="8" type="ORF">CWM47_23880</name>
</gene>
<dbReference type="InterPro" id="IPR020574">
    <property type="entry name" value="Ribosomal_uS9_CS"/>
</dbReference>
<feature type="compositionally biased region" description="Basic residues" evidence="7">
    <location>
        <begin position="113"/>
        <end position="128"/>
    </location>
</feature>
<keyword evidence="9" id="KW-1185">Reference proteome</keyword>
<dbReference type="OrthoDB" id="9803965at2"/>
<dbReference type="Gene3D" id="3.30.230.10">
    <property type="match status" value="1"/>
</dbReference>
<dbReference type="GO" id="GO:0006412">
    <property type="term" value="P:translation"/>
    <property type="evidence" value="ECO:0007669"/>
    <property type="project" value="UniProtKB-UniRule"/>
</dbReference>
<evidence type="ECO:0000313" key="8">
    <source>
        <dbReference type="EMBL" id="AUD04620.1"/>
    </source>
</evidence>
<keyword evidence="2 5" id="KW-0689">Ribosomal protein</keyword>
<evidence type="ECO:0000256" key="7">
    <source>
        <dbReference type="SAM" id="MobiDB-lite"/>
    </source>
</evidence>
<dbReference type="InterPro" id="IPR000754">
    <property type="entry name" value="Ribosomal_uS9"/>
</dbReference>
<dbReference type="GO" id="GO:0003723">
    <property type="term" value="F:RNA binding"/>
    <property type="evidence" value="ECO:0007669"/>
    <property type="project" value="TreeGrafter"/>
</dbReference>
<dbReference type="PANTHER" id="PTHR21569">
    <property type="entry name" value="RIBOSOMAL PROTEIN S9"/>
    <property type="match status" value="1"/>
</dbReference>
<sequence>MDRINTIGRRKTAISRIYMSAGSGAISVNGKDYKQYFPTEVLQIILNQPFATVNGVGGYDVKVNVRGGGVAGQAEATRMAIARALVEVNAEFRPALKKEGFLTRDSRMVERKKPGRKKARRRFQFSKR</sequence>
<dbReference type="InterPro" id="IPR020568">
    <property type="entry name" value="Ribosomal_Su5_D2-typ_SF"/>
</dbReference>
<dbReference type="SUPFAM" id="SSF54211">
    <property type="entry name" value="Ribosomal protein S5 domain 2-like"/>
    <property type="match status" value="1"/>
</dbReference>
<evidence type="ECO:0000256" key="6">
    <source>
        <dbReference type="RuleBase" id="RU003815"/>
    </source>
</evidence>
<accession>A0A2K8Z424</accession>
<name>A0A2K8Z424_9BACT</name>
<keyword evidence="3 5" id="KW-0687">Ribonucleoprotein</keyword>
<dbReference type="RefSeq" id="WP_100990685.1">
    <property type="nucleotide sequence ID" value="NZ_CP025096.1"/>
</dbReference>
<dbReference type="PANTHER" id="PTHR21569:SF1">
    <property type="entry name" value="SMALL RIBOSOMAL SUBUNIT PROTEIN US9M"/>
    <property type="match status" value="1"/>
</dbReference>
<dbReference type="AlphaFoldDB" id="A0A2K8Z424"/>
<reference evidence="8 9" key="1">
    <citation type="submission" date="2017-11" db="EMBL/GenBank/DDBJ databases">
        <title>Taxonomic description and genome sequences of Spirosoma HA7 sp. nov., isolated from pollen microhabitat of Corylus avellana.</title>
        <authorList>
            <person name="Ambika Manirajan B."/>
            <person name="Suarez C."/>
            <person name="Ratering S."/>
            <person name="Geissler-Plaum R."/>
            <person name="Cardinale M."/>
            <person name="Sylvia S."/>
        </authorList>
    </citation>
    <scope>NUCLEOTIDE SEQUENCE [LARGE SCALE GENOMIC DNA]</scope>
    <source>
        <strain evidence="8 9">HA7</strain>
    </source>
</reference>
<dbReference type="NCBIfam" id="NF001099">
    <property type="entry name" value="PRK00132.1"/>
    <property type="match status" value="1"/>
</dbReference>
<dbReference type="Proteomes" id="UP000232883">
    <property type="component" value="Chromosome"/>
</dbReference>
<dbReference type="InterPro" id="IPR023035">
    <property type="entry name" value="Ribosomal_uS9_bac/plastid"/>
</dbReference>
<dbReference type="PROSITE" id="PS00360">
    <property type="entry name" value="RIBOSOMAL_S9"/>
    <property type="match status" value="1"/>
</dbReference>
<evidence type="ECO:0000313" key="9">
    <source>
        <dbReference type="Proteomes" id="UP000232883"/>
    </source>
</evidence>
<dbReference type="GO" id="GO:0003735">
    <property type="term" value="F:structural constituent of ribosome"/>
    <property type="evidence" value="ECO:0007669"/>
    <property type="project" value="InterPro"/>
</dbReference>
<evidence type="ECO:0000256" key="2">
    <source>
        <dbReference type="ARBA" id="ARBA00022980"/>
    </source>
</evidence>
<feature type="region of interest" description="Disordered" evidence="7">
    <location>
        <begin position="107"/>
        <end position="128"/>
    </location>
</feature>
<dbReference type="FunFam" id="3.30.230.10:FF:000001">
    <property type="entry name" value="30S ribosomal protein S9"/>
    <property type="match status" value="1"/>
</dbReference>
<evidence type="ECO:0000256" key="5">
    <source>
        <dbReference type="HAMAP-Rule" id="MF_00532"/>
    </source>
</evidence>
<dbReference type="Pfam" id="PF00380">
    <property type="entry name" value="Ribosomal_S9"/>
    <property type="match status" value="1"/>
</dbReference>
<dbReference type="KEGG" id="spir:CWM47_23880"/>
<organism evidence="8 9">
    <name type="scientific">Spirosoma pollinicola</name>
    <dbReference type="NCBI Taxonomy" id="2057025"/>
    <lineage>
        <taxon>Bacteria</taxon>
        <taxon>Pseudomonadati</taxon>
        <taxon>Bacteroidota</taxon>
        <taxon>Cytophagia</taxon>
        <taxon>Cytophagales</taxon>
        <taxon>Cytophagaceae</taxon>
        <taxon>Spirosoma</taxon>
    </lineage>
</organism>
<dbReference type="HAMAP" id="MF_00532_B">
    <property type="entry name" value="Ribosomal_uS9_B"/>
    <property type="match status" value="1"/>
</dbReference>
<dbReference type="GO" id="GO:0022627">
    <property type="term" value="C:cytosolic small ribosomal subunit"/>
    <property type="evidence" value="ECO:0007669"/>
    <property type="project" value="TreeGrafter"/>
</dbReference>
<dbReference type="EMBL" id="CP025096">
    <property type="protein sequence ID" value="AUD04620.1"/>
    <property type="molecule type" value="Genomic_DNA"/>
</dbReference>